<proteinExistence type="inferred from homology"/>
<dbReference type="Gene3D" id="3.20.20.70">
    <property type="entry name" value="Aldolase class I"/>
    <property type="match status" value="1"/>
</dbReference>
<dbReference type="InterPro" id="IPR006638">
    <property type="entry name" value="Elp3/MiaA/NifB-like_rSAM"/>
</dbReference>
<evidence type="ECO:0000256" key="4">
    <source>
        <dbReference type="ARBA" id="ARBA00022691"/>
    </source>
</evidence>
<gene>
    <name evidence="11" type="primary">hemW</name>
    <name evidence="11" type="ORF">H9L42_01735</name>
</gene>
<evidence type="ECO:0000256" key="3">
    <source>
        <dbReference type="ARBA" id="ARBA00022617"/>
    </source>
</evidence>
<keyword evidence="6 9" id="KW-0408">Iron</keyword>
<dbReference type="GO" id="GO:0051539">
    <property type="term" value="F:4 iron, 4 sulfur cluster binding"/>
    <property type="evidence" value="ECO:0007669"/>
    <property type="project" value="UniProtKB-UniRule"/>
</dbReference>
<evidence type="ECO:0000256" key="8">
    <source>
        <dbReference type="ARBA" id="ARBA00023186"/>
    </source>
</evidence>
<dbReference type="SFLD" id="SFLDS00029">
    <property type="entry name" value="Radical_SAM"/>
    <property type="match status" value="1"/>
</dbReference>
<dbReference type="Proteomes" id="UP000602647">
    <property type="component" value="Unassembled WGS sequence"/>
</dbReference>
<dbReference type="AlphaFoldDB" id="A0A923NM23"/>
<dbReference type="InterPro" id="IPR058240">
    <property type="entry name" value="rSAM_sf"/>
</dbReference>
<evidence type="ECO:0000256" key="6">
    <source>
        <dbReference type="ARBA" id="ARBA00023004"/>
    </source>
</evidence>
<evidence type="ECO:0000259" key="10">
    <source>
        <dbReference type="PROSITE" id="PS51918"/>
    </source>
</evidence>
<dbReference type="SFLD" id="SFLDF00288">
    <property type="entry name" value="HemN-like__clustered_with_nucl"/>
    <property type="match status" value="1"/>
</dbReference>
<comment type="function">
    <text evidence="9">Probably acts as a heme chaperone, transferring heme to an unknown acceptor. Binds one molecule of heme per monomer, possibly covalently. Binds 1 [4Fe-4S] cluster. The cluster is coordinated with 3 cysteines and an exchangeable S-adenosyl-L-methionine.</text>
</comment>
<dbReference type="InterPro" id="IPR007197">
    <property type="entry name" value="rSAM"/>
</dbReference>
<dbReference type="PANTHER" id="PTHR13932">
    <property type="entry name" value="COPROPORPHYRINIGEN III OXIDASE"/>
    <property type="match status" value="1"/>
</dbReference>
<dbReference type="Pfam" id="PF06969">
    <property type="entry name" value="HemN_C"/>
    <property type="match status" value="1"/>
</dbReference>
<dbReference type="SUPFAM" id="SSF102114">
    <property type="entry name" value="Radical SAM enzymes"/>
    <property type="match status" value="1"/>
</dbReference>
<dbReference type="GO" id="GO:0046872">
    <property type="term" value="F:metal ion binding"/>
    <property type="evidence" value="ECO:0007669"/>
    <property type="project" value="UniProtKB-UniRule"/>
</dbReference>
<organism evidence="11 12">
    <name type="scientific">Zhenpiania hominis</name>
    <dbReference type="NCBI Taxonomy" id="2763644"/>
    <lineage>
        <taxon>Bacteria</taxon>
        <taxon>Bacillati</taxon>
        <taxon>Bacillota</taxon>
        <taxon>Clostridia</taxon>
        <taxon>Peptostreptococcales</taxon>
        <taxon>Anaerovoracaceae</taxon>
        <taxon>Zhenpiania</taxon>
    </lineage>
</organism>
<sequence length="388" mass="43980">MIINRKKGAAGLYLHIPFCLRKCVYCDFLSFGGRRQGEMRQYAEALSEELRLRSAPRREVDTIFIGGGTPSLLEPDSLQGILKAAKAAFCVEESAEISLEANPGTLDGKKLKAYRRMGINRLSIGAQSMDDGLLRFLGRAHDRKTFLDSFHEARTAGFENLNVDLMFGIPGQTMEVWKDTLAQVMELAPEHISFYGLQLEEGTPLCRQYKREEIDLPPRELERAMYHEGIRMLKQAGYAHYEISNCAKPGYECRHNQKYWNFEEYLAAGLSAHSFQYETGRRRNVSDLDAYFQAIREGRLPEDAAACEEETLRDYMGEYAFTALRKAEGLDTADFERAFGVAFTEVYGALAPLLARYEKEGLLKQQDGRLMLTEKGIDCSNSIMAEFV</sequence>
<dbReference type="InterPro" id="IPR010723">
    <property type="entry name" value="HemN_C"/>
</dbReference>
<name>A0A923NM23_9FIRM</name>
<dbReference type="SMART" id="SM00729">
    <property type="entry name" value="Elp3"/>
    <property type="match status" value="1"/>
</dbReference>
<reference evidence="11" key="1">
    <citation type="submission" date="2020-08" db="EMBL/GenBank/DDBJ databases">
        <title>Genome public.</title>
        <authorList>
            <person name="Liu C."/>
            <person name="Sun Q."/>
        </authorList>
    </citation>
    <scope>NUCLEOTIDE SEQUENCE</scope>
    <source>
        <strain evidence="11">BX12</strain>
    </source>
</reference>
<comment type="subcellular location">
    <subcellularLocation>
        <location evidence="9">Cytoplasm</location>
    </subcellularLocation>
</comment>
<feature type="domain" description="Radical SAM core" evidence="10">
    <location>
        <begin position="4"/>
        <end position="239"/>
    </location>
</feature>
<dbReference type="PANTHER" id="PTHR13932:SF5">
    <property type="entry name" value="RADICAL S-ADENOSYL METHIONINE DOMAIN-CONTAINING PROTEIN 1, MITOCHONDRIAL"/>
    <property type="match status" value="1"/>
</dbReference>
<dbReference type="InterPro" id="IPR013785">
    <property type="entry name" value="Aldolase_TIM"/>
</dbReference>
<evidence type="ECO:0000313" key="11">
    <source>
        <dbReference type="EMBL" id="MBC6678548.1"/>
    </source>
</evidence>
<dbReference type="EMBL" id="JACRYT010000001">
    <property type="protein sequence ID" value="MBC6678548.1"/>
    <property type="molecule type" value="Genomic_DNA"/>
</dbReference>
<dbReference type="InterPro" id="IPR034505">
    <property type="entry name" value="Coproporphyrinogen-III_oxidase"/>
</dbReference>
<evidence type="ECO:0000256" key="9">
    <source>
        <dbReference type="RuleBase" id="RU364116"/>
    </source>
</evidence>
<evidence type="ECO:0000256" key="5">
    <source>
        <dbReference type="ARBA" id="ARBA00022723"/>
    </source>
</evidence>
<keyword evidence="12" id="KW-1185">Reference proteome</keyword>
<dbReference type="SFLD" id="SFLDF00562">
    <property type="entry name" value="HemN-like__clustered_with_heat"/>
    <property type="match status" value="1"/>
</dbReference>
<dbReference type="GO" id="GO:0006779">
    <property type="term" value="P:porphyrin-containing compound biosynthetic process"/>
    <property type="evidence" value="ECO:0007669"/>
    <property type="project" value="InterPro"/>
</dbReference>
<keyword evidence="9" id="KW-0004">4Fe-4S</keyword>
<dbReference type="SFLD" id="SFLDG01065">
    <property type="entry name" value="anaerobic_coproporphyrinogen-I"/>
    <property type="match status" value="1"/>
</dbReference>
<keyword evidence="8 9" id="KW-0143">Chaperone</keyword>
<protein>
    <recommendedName>
        <fullName evidence="2 9">Heme chaperone HemW</fullName>
    </recommendedName>
</protein>
<comment type="similarity">
    <text evidence="1">Belongs to the anaerobic coproporphyrinogen-III oxidase family. HemW subfamily.</text>
</comment>
<dbReference type="SFLD" id="SFLDG01082">
    <property type="entry name" value="B12-binding_domain_containing"/>
    <property type="match status" value="1"/>
</dbReference>
<dbReference type="RefSeq" id="WP_187301716.1">
    <property type="nucleotide sequence ID" value="NZ_CBCTQH010000042.1"/>
</dbReference>
<evidence type="ECO:0000256" key="1">
    <source>
        <dbReference type="ARBA" id="ARBA00006100"/>
    </source>
</evidence>
<keyword evidence="5 9" id="KW-0479">Metal-binding</keyword>
<keyword evidence="9" id="KW-0963">Cytoplasm</keyword>
<dbReference type="Pfam" id="PF04055">
    <property type="entry name" value="Radical_SAM"/>
    <property type="match status" value="1"/>
</dbReference>
<dbReference type="CDD" id="cd01335">
    <property type="entry name" value="Radical_SAM"/>
    <property type="match status" value="1"/>
</dbReference>
<keyword evidence="4 9" id="KW-0949">S-adenosyl-L-methionine</keyword>
<comment type="caution">
    <text evidence="11">The sequence shown here is derived from an EMBL/GenBank/DDBJ whole genome shotgun (WGS) entry which is preliminary data.</text>
</comment>
<dbReference type="GO" id="GO:0005737">
    <property type="term" value="C:cytoplasm"/>
    <property type="evidence" value="ECO:0007669"/>
    <property type="project" value="UniProtKB-SubCell"/>
</dbReference>
<dbReference type="PROSITE" id="PS51918">
    <property type="entry name" value="RADICAL_SAM"/>
    <property type="match status" value="1"/>
</dbReference>
<evidence type="ECO:0000256" key="2">
    <source>
        <dbReference type="ARBA" id="ARBA00017228"/>
    </source>
</evidence>
<evidence type="ECO:0000256" key="7">
    <source>
        <dbReference type="ARBA" id="ARBA00023014"/>
    </source>
</evidence>
<dbReference type="InterPro" id="IPR004559">
    <property type="entry name" value="HemW-like"/>
</dbReference>
<accession>A0A923NM23</accession>
<dbReference type="GO" id="GO:0004109">
    <property type="term" value="F:coproporphyrinogen oxidase activity"/>
    <property type="evidence" value="ECO:0007669"/>
    <property type="project" value="InterPro"/>
</dbReference>
<evidence type="ECO:0000313" key="12">
    <source>
        <dbReference type="Proteomes" id="UP000602647"/>
    </source>
</evidence>
<keyword evidence="7 9" id="KW-0411">Iron-sulfur</keyword>
<keyword evidence="3 9" id="KW-0349">Heme</keyword>
<dbReference type="NCBIfam" id="TIGR00539">
    <property type="entry name" value="hemN_rel"/>
    <property type="match status" value="1"/>
</dbReference>